<evidence type="ECO:0000256" key="1">
    <source>
        <dbReference type="ARBA" id="ARBA00004496"/>
    </source>
</evidence>
<evidence type="ECO:0000313" key="7">
    <source>
        <dbReference type="Proteomes" id="UP001165289"/>
    </source>
</evidence>
<evidence type="ECO:0000256" key="2">
    <source>
        <dbReference type="ARBA" id="ARBA00008955"/>
    </source>
</evidence>
<dbReference type="Pfam" id="PF01472">
    <property type="entry name" value="PUA"/>
    <property type="match status" value="1"/>
</dbReference>
<dbReference type="CDD" id="cd21155">
    <property type="entry name" value="PUA_MCTS-1-like"/>
    <property type="match status" value="1"/>
</dbReference>
<comment type="similarity">
    <text evidence="2">Belongs to the MCTS1 family.</text>
</comment>
<dbReference type="GO" id="GO:0001731">
    <property type="term" value="P:formation of translation preinitiation complex"/>
    <property type="evidence" value="ECO:0007669"/>
    <property type="project" value="TreeGrafter"/>
</dbReference>
<dbReference type="PANTHER" id="PTHR22798:SF0">
    <property type="entry name" value="MALIGNANT T-CELL-AMPLIFIED SEQUENCE 1"/>
    <property type="match status" value="1"/>
</dbReference>
<organism evidence="6 7">
    <name type="scientific">Oopsacas minuta</name>
    <dbReference type="NCBI Taxonomy" id="111878"/>
    <lineage>
        <taxon>Eukaryota</taxon>
        <taxon>Metazoa</taxon>
        <taxon>Porifera</taxon>
        <taxon>Hexactinellida</taxon>
        <taxon>Hexasterophora</taxon>
        <taxon>Lyssacinosida</taxon>
        <taxon>Leucopsacidae</taxon>
        <taxon>Oopsacas</taxon>
    </lineage>
</organism>
<dbReference type="PANTHER" id="PTHR22798">
    <property type="entry name" value="MCT-1 PROTEIN"/>
    <property type="match status" value="1"/>
</dbReference>
<comment type="caution">
    <text evidence="6">The sequence shown here is derived from an EMBL/GenBank/DDBJ whole genome shotgun (WGS) entry which is preliminary data.</text>
</comment>
<dbReference type="EMBL" id="JAKMXF010000221">
    <property type="protein sequence ID" value="KAI6654751.1"/>
    <property type="molecule type" value="Genomic_DNA"/>
</dbReference>
<dbReference type="NCBIfam" id="TIGR00451">
    <property type="entry name" value="unchar_dom_2"/>
    <property type="match status" value="1"/>
</dbReference>
<dbReference type="Pfam" id="PF17832">
    <property type="entry name" value="Pre-PUA"/>
    <property type="match status" value="1"/>
</dbReference>
<dbReference type="InterPro" id="IPR041366">
    <property type="entry name" value="Pre-PUA"/>
</dbReference>
<dbReference type="GO" id="GO:0005737">
    <property type="term" value="C:cytoplasm"/>
    <property type="evidence" value="ECO:0007669"/>
    <property type="project" value="UniProtKB-SubCell"/>
</dbReference>
<name>A0AAV7K1I1_9METZ</name>
<sequence length="182" mass="20645">MFKKFDVDSDITSQIQVKQSVQKAIRSNLRDQYPLLTPYIDDILPKKEPVNLIKGKDHVEIVACRKEPLFFRKRDSTYLPTLKLLHKFPFLLPKFQVDAGAIKFILSGANVMAPGLNSRGGRMDEVDKDTIVGIYAEGKQHSMGIGQTLASTKEIQTVNKGIAIELIHYLNDGLWQLEDVRY</sequence>
<dbReference type="Gene3D" id="3.10.400.20">
    <property type="match status" value="1"/>
</dbReference>
<keyword evidence="3 4" id="KW-0963">Cytoplasm</keyword>
<dbReference type="FunFam" id="3.10.400.20:FF:000001">
    <property type="entry name" value="Malignant T-cell-amplified sequence 1"/>
    <property type="match status" value="1"/>
</dbReference>
<dbReference type="PROSITE" id="PS50890">
    <property type="entry name" value="PUA"/>
    <property type="match status" value="1"/>
</dbReference>
<accession>A0AAV7K1I1</accession>
<dbReference type="GO" id="GO:0002188">
    <property type="term" value="P:translation reinitiation"/>
    <property type="evidence" value="ECO:0007669"/>
    <property type="project" value="UniProtKB-ARBA"/>
</dbReference>
<feature type="domain" description="PUA" evidence="5">
    <location>
        <begin position="93"/>
        <end position="171"/>
    </location>
</feature>
<dbReference type="CDD" id="cd11609">
    <property type="entry name" value="MCT1_N"/>
    <property type="match status" value="1"/>
</dbReference>
<keyword evidence="7" id="KW-1185">Reference proteome</keyword>
<dbReference type="InterPro" id="IPR002478">
    <property type="entry name" value="PUA"/>
</dbReference>
<dbReference type="InterPro" id="IPR015947">
    <property type="entry name" value="PUA-like_sf"/>
</dbReference>
<dbReference type="PIRSF" id="PIRSF005067">
    <property type="entry name" value="Tma_RNA-bind_prd"/>
    <property type="match status" value="1"/>
</dbReference>
<gene>
    <name evidence="6" type="ORF">LOD99_2630</name>
</gene>
<evidence type="ECO:0000256" key="4">
    <source>
        <dbReference type="PIRNR" id="PIRNR005067"/>
    </source>
</evidence>
<evidence type="ECO:0000256" key="3">
    <source>
        <dbReference type="ARBA" id="ARBA00022490"/>
    </source>
</evidence>
<dbReference type="GO" id="GO:0003723">
    <property type="term" value="F:RNA binding"/>
    <property type="evidence" value="ECO:0007669"/>
    <property type="project" value="InterPro"/>
</dbReference>
<dbReference type="SUPFAM" id="SSF88697">
    <property type="entry name" value="PUA domain-like"/>
    <property type="match status" value="1"/>
</dbReference>
<evidence type="ECO:0000259" key="5">
    <source>
        <dbReference type="SMART" id="SM00359"/>
    </source>
</evidence>
<dbReference type="AlphaFoldDB" id="A0AAV7K1I1"/>
<dbReference type="InterPro" id="IPR004521">
    <property type="entry name" value="Uncharacterised_CHP00451"/>
</dbReference>
<comment type="subcellular location">
    <subcellularLocation>
        <location evidence="1 4">Cytoplasm</location>
    </subcellularLocation>
</comment>
<dbReference type="SMART" id="SM00359">
    <property type="entry name" value="PUA"/>
    <property type="match status" value="1"/>
</dbReference>
<dbReference type="InterPro" id="IPR016437">
    <property type="entry name" value="MCT-1/Tma20"/>
</dbReference>
<reference evidence="6 7" key="1">
    <citation type="journal article" date="2023" name="BMC Biol.">
        <title>The compact genome of the sponge Oopsacas minuta (Hexactinellida) is lacking key metazoan core genes.</title>
        <authorList>
            <person name="Santini S."/>
            <person name="Schenkelaars Q."/>
            <person name="Jourda C."/>
            <person name="Duchesne M."/>
            <person name="Belahbib H."/>
            <person name="Rocher C."/>
            <person name="Selva M."/>
            <person name="Riesgo A."/>
            <person name="Vervoort M."/>
            <person name="Leys S.P."/>
            <person name="Kodjabachian L."/>
            <person name="Le Bivic A."/>
            <person name="Borchiellini C."/>
            <person name="Claverie J.M."/>
            <person name="Renard E."/>
        </authorList>
    </citation>
    <scope>NUCLEOTIDE SEQUENCE [LARGE SCALE GENOMIC DNA]</scope>
    <source>
        <strain evidence="6">SPO-2</strain>
    </source>
</reference>
<dbReference type="Proteomes" id="UP001165289">
    <property type="component" value="Unassembled WGS sequence"/>
</dbReference>
<proteinExistence type="inferred from homology"/>
<evidence type="ECO:0000313" key="6">
    <source>
        <dbReference type="EMBL" id="KAI6654751.1"/>
    </source>
</evidence>
<protein>
    <submittedName>
        <fullName evidence="6">Malignant T-cell-amplified sequence 1-like</fullName>
    </submittedName>
</protein>